<dbReference type="GO" id="GO:0003682">
    <property type="term" value="F:chromatin binding"/>
    <property type="evidence" value="ECO:0007669"/>
    <property type="project" value="TreeGrafter"/>
</dbReference>
<dbReference type="GO" id="GO:0007059">
    <property type="term" value="P:chromosome segregation"/>
    <property type="evidence" value="ECO:0007669"/>
    <property type="project" value="UniProtKB-KW"/>
</dbReference>
<evidence type="ECO:0008006" key="12">
    <source>
        <dbReference type="Google" id="ProtNLM"/>
    </source>
</evidence>
<evidence type="ECO:0000313" key="10">
    <source>
        <dbReference type="EMBL" id="KAF8701307.1"/>
    </source>
</evidence>
<evidence type="ECO:0000256" key="5">
    <source>
        <dbReference type="ARBA" id="ARBA00023242"/>
    </source>
</evidence>
<keyword evidence="3" id="KW-0131">Cell cycle</keyword>
<comment type="similarity">
    <text evidence="2">Belongs to the rad21 family.</text>
</comment>
<evidence type="ECO:0000256" key="2">
    <source>
        <dbReference type="ARBA" id="ARBA00009870"/>
    </source>
</evidence>
<evidence type="ECO:0000256" key="6">
    <source>
        <dbReference type="ARBA" id="ARBA00064543"/>
    </source>
</evidence>
<dbReference type="InterPro" id="IPR006909">
    <property type="entry name" value="Rad21/Rec8_C_eu"/>
</dbReference>
<accession>A0A835BIW0</accession>
<dbReference type="OrthoDB" id="10071381at2759"/>
<feature type="region of interest" description="Disordered" evidence="7">
    <location>
        <begin position="589"/>
        <end position="609"/>
    </location>
</feature>
<dbReference type="GO" id="GO:1990414">
    <property type="term" value="P:replication-born double-strand break repair via sister chromatid exchange"/>
    <property type="evidence" value="ECO:0007669"/>
    <property type="project" value="TreeGrafter"/>
</dbReference>
<dbReference type="InterPro" id="IPR039781">
    <property type="entry name" value="Rad21/Rec8-like"/>
</dbReference>
<evidence type="ECO:0000256" key="7">
    <source>
        <dbReference type="SAM" id="MobiDB-lite"/>
    </source>
</evidence>
<gene>
    <name evidence="10" type="ORF">HU200_033636</name>
</gene>
<dbReference type="InterPro" id="IPR036390">
    <property type="entry name" value="WH_DNA-bd_sf"/>
</dbReference>
<organism evidence="10 11">
    <name type="scientific">Digitaria exilis</name>
    <dbReference type="NCBI Taxonomy" id="1010633"/>
    <lineage>
        <taxon>Eukaryota</taxon>
        <taxon>Viridiplantae</taxon>
        <taxon>Streptophyta</taxon>
        <taxon>Embryophyta</taxon>
        <taxon>Tracheophyta</taxon>
        <taxon>Spermatophyta</taxon>
        <taxon>Magnoliopsida</taxon>
        <taxon>Liliopsida</taxon>
        <taxon>Poales</taxon>
        <taxon>Poaceae</taxon>
        <taxon>PACMAD clade</taxon>
        <taxon>Panicoideae</taxon>
        <taxon>Panicodae</taxon>
        <taxon>Paniceae</taxon>
        <taxon>Anthephorinae</taxon>
        <taxon>Digitaria</taxon>
    </lineage>
</organism>
<feature type="region of interest" description="Disordered" evidence="7">
    <location>
        <begin position="426"/>
        <end position="561"/>
    </location>
</feature>
<dbReference type="Pfam" id="PF04825">
    <property type="entry name" value="Rad21_Rec8_N"/>
    <property type="match status" value="1"/>
</dbReference>
<feature type="compositionally biased region" description="Low complexity" evidence="7">
    <location>
        <begin position="211"/>
        <end position="222"/>
    </location>
</feature>
<comment type="subcellular location">
    <subcellularLocation>
        <location evidence="1">Nucleus</location>
    </subcellularLocation>
</comment>
<feature type="domain" description="Rad21/Rec8-like protein N-terminal" evidence="9">
    <location>
        <begin position="1"/>
        <end position="100"/>
    </location>
</feature>
<dbReference type="FunFam" id="1.10.10.580:FF:000002">
    <property type="entry name" value="Sister chromatid cohesion 1 protein 4"/>
    <property type="match status" value="1"/>
</dbReference>
<evidence type="ECO:0000259" key="8">
    <source>
        <dbReference type="Pfam" id="PF04824"/>
    </source>
</evidence>
<comment type="subunit">
    <text evidence="6">Component of the cohesin complex.</text>
</comment>
<keyword evidence="4" id="KW-0159">Chromosome partition</keyword>
<sequence>MFYSHTILARKSPLGTVWVAAHLERKIKKPQIDGIDIPSYAESIMFPEVPIALRLSGHLLLGLVRIYSWKVNYLFQDCNRMVTTIRTAFASVQVDLPVDADRAPFESITLPPTLNLDELNMDDAICMMDTPDSHQKTRDQITLPEGEYVMIELDEDARVEPSAPGPSLHMESTPIEDERFPPFHDGFGADSNRNEEIPIDHPPDNLPVNSNAANQADQALDAPETMREAPQESPGPVLTGSILGNDDPMDLDNDNSPFVQNKAITPPVAVETSAGGQAPGRSNPNLQTPHTYDAFIDDPPINFDTQLPDFQLQPSPAPAQENEDNRRPKAQVNKRKRKRSVKFDQHIVLSNDHMKKQIDGARLDELICKRRKLPQAALDMWRFSTINRKGSYLLEPVLHGMCSNLHETYERNFPHVRGLDAEHASGEAISGVPNDGLDAPHEHQLSPNSPGTVDLLPEHQLSPNPTGNVDARTEPLPSPKSPGAAGAAPHDDMLPELPRFSPMDMPSPIRGNDTPYKTPGETPPSWLGGTGVSEIPSSGGNGTGVSEIPSSGGNYSLPGQSTRDSDHMPFLFPINEEEDDDQPEIPGLMSTPGGVSSVGTRTTGLGSMSTRTRAVARFFKDHVPSSSSGEQPGKFSLNRILEGKARKQAARMFFETTVLKSYDYIDVQQEEPYGDIEISVKPSLSTAKL</sequence>
<dbReference type="GO" id="GO:0005634">
    <property type="term" value="C:nucleus"/>
    <property type="evidence" value="ECO:0007669"/>
    <property type="project" value="UniProtKB-SubCell"/>
</dbReference>
<evidence type="ECO:0000256" key="1">
    <source>
        <dbReference type="ARBA" id="ARBA00004123"/>
    </source>
</evidence>
<feature type="compositionally biased region" description="Basic and acidic residues" evidence="7">
    <location>
        <begin position="192"/>
        <end position="203"/>
    </location>
</feature>
<evidence type="ECO:0000256" key="4">
    <source>
        <dbReference type="ARBA" id="ARBA00022829"/>
    </source>
</evidence>
<dbReference type="InterPro" id="IPR006910">
    <property type="entry name" value="Rad21_Rec8_N"/>
</dbReference>
<evidence type="ECO:0000259" key="9">
    <source>
        <dbReference type="Pfam" id="PF04825"/>
    </source>
</evidence>
<dbReference type="GO" id="GO:0008278">
    <property type="term" value="C:cohesin complex"/>
    <property type="evidence" value="ECO:0007669"/>
    <property type="project" value="InterPro"/>
</dbReference>
<dbReference type="GO" id="GO:0007062">
    <property type="term" value="P:sister chromatid cohesion"/>
    <property type="evidence" value="ECO:0007669"/>
    <property type="project" value="InterPro"/>
</dbReference>
<dbReference type="InterPro" id="IPR023093">
    <property type="entry name" value="ScpA-like_C"/>
</dbReference>
<dbReference type="Pfam" id="PF04824">
    <property type="entry name" value="Rad21_Rec8"/>
    <property type="match status" value="1"/>
</dbReference>
<feature type="compositionally biased region" description="Polar residues" evidence="7">
    <location>
        <begin position="548"/>
        <end position="561"/>
    </location>
</feature>
<keyword evidence="3" id="KW-0132">Cell division</keyword>
<dbReference type="PANTHER" id="PTHR12585">
    <property type="entry name" value="SCC1 / RAD21 FAMILY MEMBER"/>
    <property type="match status" value="1"/>
</dbReference>
<feature type="compositionally biased region" description="Polar residues" evidence="7">
    <location>
        <begin position="254"/>
        <end position="263"/>
    </location>
</feature>
<proteinExistence type="inferred from homology"/>
<keyword evidence="5" id="KW-0539">Nucleus</keyword>
<dbReference type="EMBL" id="JACEFO010001809">
    <property type="protein sequence ID" value="KAF8701307.1"/>
    <property type="molecule type" value="Genomic_DNA"/>
</dbReference>
<keyword evidence="11" id="KW-1185">Reference proteome</keyword>
<reference evidence="10" key="1">
    <citation type="submission" date="2020-07" db="EMBL/GenBank/DDBJ databases">
        <title>Genome sequence and genetic diversity analysis of an under-domesticated orphan crop, white fonio (Digitaria exilis).</title>
        <authorList>
            <person name="Bennetzen J.L."/>
            <person name="Chen S."/>
            <person name="Ma X."/>
            <person name="Wang X."/>
            <person name="Yssel A.E.J."/>
            <person name="Chaluvadi S.R."/>
            <person name="Johnson M."/>
            <person name="Gangashetty P."/>
            <person name="Hamidou F."/>
            <person name="Sanogo M.D."/>
            <person name="Zwaenepoel A."/>
            <person name="Wallace J."/>
            <person name="Van De Peer Y."/>
            <person name="Van Deynze A."/>
        </authorList>
    </citation>
    <scope>NUCLEOTIDE SEQUENCE</scope>
    <source>
        <tissue evidence="10">Leaves</tissue>
    </source>
</reference>
<dbReference type="AlphaFoldDB" id="A0A835BIW0"/>
<keyword evidence="3" id="KW-0498">Mitosis</keyword>
<feature type="region of interest" description="Disordered" evidence="7">
    <location>
        <begin position="186"/>
        <end position="341"/>
    </location>
</feature>
<name>A0A835BIW0_9POAL</name>
<dbReference type="SUPFAM" id="SSF46785">
    <property type="entry name" value="Winged helix' DNA-binding domain"/>
    <property type="match status" value="1"/>
</dbReference>
<feature type="compositionally biased region" description="Polar residues" evidence="7">
    <location>
        <begin position="280"/>
        <end position="290"/>
    </location>
</feature>
<dbReference type="Gene3D" id="1.10.10.580">
    <property type="entry name" value="Structural maintenance of chromosome 1. Chain E"/>
    <property type="match status" value="1"/>
</dbReference>
<feature type="domain" description="Rad21/Rec8-like protein C-terminal eukaryotic" evidence="8">
    <location>
        <begin position="631"/>
        <end position="683"/>
    </location>
</feature>
<dbReference type="CDD" id="cd21793">
    <property type="entry name" value="Rad21_Rec8_M_AtSYN1-like"/>
    <property type="match status" value="1"/>
</dbReference>
<comment type="caution">
    <text evidence="10">The sequence shown here is derived from an EMBL/GenBank/DDBJ whole genome shotgun (WGS) entry which is preliminary data.</text>
</comment>
<evidence type="ECO:0000256" key="3">
    <source>
        <dbReference type="ARBA" id="ARBA00022776"/>
    </source>
</evidence>
<evidence type="ECO:0000313" key="11">
    <source>
        <dbReference type="Proteomes" id="UP000636709"/>
    </source>
</evidence>
<dbReference type="PANTHER" id="PTHR12585:SF55">
    <property type="entry name" value="SISTER CHROMATID COHESION 1 PROTEIN 3"/>
    <property type="match status" value="1"/>
</dbReference>
<dbReference type="Proteomes" id="UP000636709">
    <property type="component" value="Unassembled WGS sequence"/>
</dbReference>
<feature type="compositionally biased region" description="Basic residues" evidence="7">
    <location>
        <begin position="328"/>
        <end position="340"/>
    </location>
</feature>
<feature type="compositionally biased region" description="Low complexity" evidence="7">
    <location>
        <begin position="590"/>
        <end position="607"/>
    </location>
</feature>
<protein>
    <recommendedName>
        <fullName evidence="12">Sister chromatid cohesion 1 protein 3</fullName>
    </recommendedName>
</protein>